<gene>
    <name evidence="1" type="ORF">TELCIR_08220</name>
</gene>
<feature type="non-terminal residue" evidence="1">
    <location>
        <position position="93"/>
    </location>
</feature>
<keyword evidence="2" id="KW-1185">Reference proteome</keyword>
<dbReference type="EMBL" id="KZ346457">
    <property type="protein sequence ID" value="PIO69948.1"/>
    <property type="molecule type" value="Genomic_DNA"/>
</dbReference>
<dbReference type="AlphaFoldDB" id="A0A2G9UI69"/>
<evidence type="ECO:0000313" key="2">
    <source>
        <dbReference type="Proteomes" id="UP000230423"/>
    </source>
</evidence>
<accession>A0A2G9UI69</accession>
<name>A0A2G9UI69_TELCI</name>
<dbReference type="SUPFAM" id="SSF55797">
    <property type="entry name" value="PR-1-like"/>
    <property type="match status" value="1"/>
</dbReference>
<proteinExistence type="predicted"/>
<evidence type="ECO:0008006" key="3">
    <source>
        <dbReference type="Google" id="ProtNLM"/>
    </source>
</evidence>
<reference evidence="1 2" key="1">
    <citation type="submission" date="2015-09" db="EMBL/GenBank/DDBJ databases">
        <title>Draft genome of the parasitic nematode Teladorsagia circumcincta isolate WARC Sus (inbred).</title>
        <authorList>
            <person name="Mitreva M."/>
        </authorList>
    </citation>
    <scope>NUCLEOTIDE SEQUENCE [LARGE SCALE GENOMIC DNA]</scope>
    <source>
        <strain evidence="1 2">S</strain>
    </source>
</reference>
<dbReference type="Proteomes" id="UP000230423">
    <property type="component" value="Unassembled WGS sequence"/>
</dbReference>
<sequence>MTRKMRKAAVDVHNKWRNYIAEGKARKAPDFSQRYPTAADMLAMTYNCSLEEKARGQDLCKRISPRSSFTKTNQNHDYVTYNSHIDEEGAMII</sequence>
<organism evidence="1 2">
    <name type="scientific">Teladorsagia circumcincta</name>
    <name type="common">Brown stomach worm</name>
    <name type="synonym">Ostertagia circumcincta</name>
    <dbReference type="NCBI Taxonomy" id="45464"/>
    <lineage>
        <taxon>Eukaryota</taxon>
        <taxon>Metazoa</taxon>
        <taxon>Ecdysozoa</taxon>
        <taxon>Nematoda</taxon>
        <taxon>Chromadorea</taxon>
        <taxon>Rhabditida</taxon>
        <taxon>Rhabditina</taxon>
        <taxon>Rhabditomorpha</taxon>
        <taxon>Strongyloidea</taxon>
        <taxon>Trichostrongylidae</taxon>
        <taxon>Teladorsagia</taxon>
    </lineage>
</organism>
<evidence type="ECO:0000313" key="1">
    <source>
        <dbReference type="EMBL" id="PIO69948.1"/>
    </source>
</evidence>
<dbReference type="InterPro" id="IPR035940">
    <property type="entry name" value="CAP_sf"/>
</dbReference>
<dbReference type="Gene3D" id="3.40.33.10">
    <property type="entry name" value="CAP"/>
    <property type="match status" value="1"/>
</dbReference>
<protein>
    <recommendedName>
        <fullName evidence="3">SCP domain-containing protein</fullName>
    </recommendedName>
</protein>